<dbReference type="Gene3D" id="3.40.190.10">
    <property type="entry name" value="Periplasmic binding protein-like II"/>
    <property type="match status" value="2"/>
</dbReference>
<dbReference type="SUPFAM" id="SSF53850">
    <property type="entry name" value="Periplasmic binding protein-like II"/>
    <property type="match status" value="1"/>
</dbReference>
<dbReference type="Pfam" id="PF13416">
    <property type="entry name" value="SBP_bac_8"/>
    <property type="match status" value="1"/>
</dbReference>
<gene>
    <name evidence="1" type="ORF">JOC83_001266</name>
</gene>
<dbReference type="PANTHER" id="PTHR42779">
    <property type="entry name" value="PROTEIN YNJB"/>
    <property type="match status" value="1"/>
</dbReference>
<sequence>MKKLWMMLSLLLFLAGCQPSDKQVSNKELLKKEWNEIESLAEGSEVNLFMWGGDPNINQYIDEWVAPRLKEEHDITLNRQPVDTPTFMQKLLTEKKAGKQEGSIDVMWINGENFKLAKEEELLYGSFAEKLPSYKYVDKESGFTEEDAGTSIDGLEAPWGKVQFVLYYDSAKVKNPPKTMKQLSAWVKENPGLFTYPNPTDFTGNAFLRQFVYEQNQTPSGDVEKDTAHIWSFLTEIEPYLWRKGNTYPESLEQLDQLYSRGEVQFTFGFNEARAESLIKNGMFPATTQSYVLDAGSIGNAHYLSIPFNVKNPAGAMVAVHFLQSPEAQLAKLQPENWGEGTVVSSDSLEDEMKAAFLDVDRGDSVLPAEELEKAFKPDLDASYIEYIKEKWKGEVLP</sequence>
<dbReference type="InterPro" id="IPR006059">
    <property type="entry name" value="SBP"/>
</dbReference>
<evidence type="ECO:0000313" key="2">
    <source>
        <dbReference type="Proteomes" id="UP000809829"/>
    </source>
</evidence>
<dbReference type="NCBIfam" id="NF008633">
    <property type="entry name" value="PRK11622.1"/>
    <property type="match status" value="1"/>
</dbReference>
<reference evidence="1 2" key="1">
    <citation type="submission" date="2021-01" db="EMBL/GenBank/DDBJ databases">
        <title>Genomic Encyclopedia of Type Strains, Phase IV (KMG-IV): sequencing the most valuable type-strain genomes for metagenomic binning, comparative biology and taxonomic classification.</title>
        <authorList>
            <person name="Goeker M."/>
        </authorList>
    </citation>
    <scope>NUCLEOTIDE SEQUENCE [LARGE SCALE GENOMIC DNA]</scope>
    <source>
        <strain evidence="1 2">DSM 104297</strain>
    </source>
</reference>
<evidence type="ECO:0000313" key="1">
    <source>
        <dbReference type="EMBL" id="MBM7702432.1"/>
    </source>
</evidence>
<proteinExistence type="predicted"/>
<dbReference type="Proteomes" id="UP000809829">
    <property type="component" value="Unassembled WGS sequence"/>
</dbReference>
<dbReference type="EMBL" id="JAFBFC010000002">
    <property type="protein sequence ID" value="MBM7702432.1"/>
    <property type="molecule type" value="Genomic_DNA"/>
</dbReference>
<dbReference type="PIRSF" id="PIRSF029172">
    <property type="entry name" value="UCP029172_ABC_sbc_YnjB"/>
    <property type="match status" value="1"/>
</dbReference>
<dbReference type="InterPro" id="IPR027020">
    <property type="entry name" value="YnjB"/>
</dbReference>
<dbReference type="PANTHER" id="PTHR42779:SF1">
    <property type="entry name" value="PROTEIN YNJB"/>
    <property type="match status" value="1"/>
</dbReference>
<protein>
    <submittedName>
        <fullName evidence="1">Spermidine/putrescine transport system substrate-binding protein</fullName>
    </submittedName>
</protein>
<comment type="caution">
    <text evidence="1">The sequence shown here is derived from an EMBL/GenBank/DDBJ whole genome shotgun (WGS) entry which is preliminary data.</text>
</comment>
<dbReference type="RefSeq" id="WP_205185428.1">
    <property type="nucleotide sequence ID" value="NZ_JAFBFC010000002.1"/>
</dbReference>
<accession>A0ABS2QU34</accession>
<name>A0ABS2QU34_9BACI</name>
<keyword evidence="2" id="KW-1185">Reference proteome</keyword>
<dbReference type="PROSITE" id="PS51257">
    <property type="entry name" value="PROKAR_LIPOPROTEIN"/>
    <property type="match status" value="1"/>
</dbReference>
<organism evidence="1 2">
    <name type="scientific">Priestia iocasae</name>
    <dbReference type="NCBI Taxonomy" id="2291674"/>
    <lineage>
        <taxon>Bacteria</taxon>
        <taxon>Bacillati</taxon>
        <taxon>Bacillota</taxon>
        <taxon>Bacilli</taxon>
        <taxon>Bacillales</taxon>
        <taxon>Bacillaceae</taxon>
        <taxon>Priestia</taxon>
    </lineage>
</organism>